<dbReference type="AlphaFoldDB" id="A0AAV9HAF8"/>
<dbReference type="EMBL" id="MU865106">
    <property type="protein sequence ID" value="KAK4457587.1"/>
    <property type="molecule type" value="Genomic_DNA"/>
</dbReference>
<gene>
    <name evidence="2" type="ORF">QBC42DRAFT_278716</name>
</gene>
<dbReference type="Proteomes" id="UP001321749">
    <property type="component" value="Unassembled WGS sequence"/>
</dbReference>
<reference evidence="2" key="1">
    <citation type="journal article" date="2023" name="Mol. Phylogenet. Evol.">
        <title>Genome-scale phylogeny and comparative genomics of the fungal order Sordariales.</title>
        <authorList>
            <person name="Hensen N."/>
            <person name="Bonometti L."/>
            <person name="Westerberg I."/>
            <person name="Brannstrom I.O."/>
            <person name="Guillou S."/>
            <person name="Cros-Aarteil S."/>
            <person name="Calhoun S."/>
            <person name="Haridas S."/>
            <person name="Kuo A."/>
            <person name="Mondo S."/>
            <person name="Pangilinan J."/>
            <person name="Riley R."/>
            <person name="LaButti K."/>
            <person name="Andreopoulos B."/>
            <person name="Lipzen A."/>
            <person name="Chen C."/>
            <person name="Yan M."/>
            <person name="Daum C."/>
            <person name="Ng V."/>
            <person name="Clum A."/>
            <person name="Steindorff A."/>
            <person name="Ohm R.A."/>
            <person name="Martin F."/>
            <person name="Silar P."/>
            <person name="Natvig D.O."/>
            <person name="Lalanne C."/>
            <person name="Gautier V."/>
            <person name="Ament-Velasquez S.L."/>
            <person name="Kruys A."/>
            <person name="Hutchinson M.I."/>
            <person name="Powell A.J."/>
            <person name="Barry K."/>
            <person name="Miller A.N."/>
            <person name="Grigoriev I.V."/>
            <person name="Debuchy R."/>
            <person name="Gladieux P."/>
            <person name="Hiltunen Thoren M."/>
            <person name="Johannesson H."/>
        </authorList>
    </citation>
    <scope>NUCLEOTIDE SEQUENCE</scope>
    <source>
        <strain evidence="2">PSN324</strain>
    </source>
</reference>
<evidence type="ECO:0000313" key="3">
    <source>
        <dbReference type="Proteomes" id="UP001321749"/>
    </source>
</evidence>
<dbReference type="SUPFAM" id="SSF52540">
    <property type="entry name" value="P-loop containing nucleoside triphosphate hydrolases"/>
    <property type="match status" value="1"/>
</dbReference>
<proteinExistence type="predicted"/>
<dbReference type="InterPro" id="IPR038727">
    <property type="entry name" value="NadR/Ttd14_AAA_dom"/>
</dbReference>
<keyword evidence="3" id="KW-1185">Reference proteome</keyword>
<accession>A0AAV9HAF8</accession>
<evidence type="ECO:0000313" key="2">
    <source>
        <dbReference type="EMBL" id="KAK4457587.1"/>
    </source>
</evidence>
<dbReference type="Gene3D" id="3.40.50.300">
    <property type="entry name" value="P-loop containing nucleotide triphosphate hydrolases"/>
    <property type="match status" value="1"/>
</dbReference>
<organism evidence="2 3">
    <name type="scientific">Cladorrhinum samala</name>
    <dbReference type="NCBI Taxonomy" id="585594"/>
    <lineage>
        <taxon>Eukaryota</taxon>
        <taxon>Fungi</taxon>
        <taxon>Dikarya</taxon>
        <taxon>Ascomycota</taxon>
        <taxon>Pezizomycotina</taxon>
        <taxon>Sordariomycetes</taxon>
        <taxon>Sordariomycetidae</taxon>
        <taxon>Sordariales</taxon>
        <taxon>Podosporaceae</taxon>
        <taxon>Cladorrhinum</taxon>
    </lineage>
</organism>
<protein>
    <submittedName>
        <fullName evidence="2">AAA domain-containing protein</fullName>
    </submittedName>
</protein>
<dbReference type="InterPro" id="IPR027417">
    <property type="entry name" value="P-loop_NTPase"/>
</dbReference>
<comment type="caution">
    <text evidence="2">The sequence shown here is derived from an EMBL/GenBank/DDBJ whole genome shotgun (WGS) entry which is preliminary data.</text>
</comment>
<dbReference type="Pfam" id="PF13521">
    <property type="entry name" value="AAA_28"/>
    <property type="match status" value="1"/>
</dbReference>
<reference evidence="2" key="2">
    <citation type="submission" date="2023-06" db="EMBL/GenBank/DDBJ databases">
        <authorList>
            <consortium name="Lawrence Berkeley National Laboratory"/>
            <person name="Mondo S.J."/>
            <person name="Hensen N."/>
            <person name="Bonometti L."/>
            <person name="Westerberg I."/>
            <person name="Brannstrom I.O."/>
            <person name="Guillou S."/>
            <person name="Cros-Aarteil S."/>
            <person name="Calhoun S."/>
            <person name="Haridas S."/>
            <person name="Kuo A."/>
            <person name="Pangilinan J."/>
            <person name="Riley R."/>
            <person name="Labutti K."/>
            <person name="Andreopoulos B."/>
            <person name="Lipzen A."/>
            <person name="Chen C."/>
            <person name="Yanf M."/>
            <person name="Daum C."/>
            <person name="Ng V."/>
            <person name="Clum A."/>
            <person name="Steindorff A."/>
            <person name="Ohm R."/>
            <person name="Martin F."/>
            <person name="Silar P."/>
            <person name="Natvig D."/>
            <person name="Lalanne C."/>
            <person name="Gautier V."/>
            <person name="Ament-Velasquez S.L."/>
            <person name="Kruys A."/>
            <person name="Hutchinson M.I."/>
            <person name="Powell A.J."/>
            <person name="Barry K."/>
            <person name="Miller A.N."/>
            <person name="Grigoriev I.V."/>
            <person name="Debuchy R."/>
            <person name="Gladieux P."/>
            <person name="Thoren M.H."/>
            <person name="Johannesson H."/>
        </authorList>
    </citation>
    <scope>NUCLEOTIDE SEQUENCE</scope>
    <source>
        <strain evidence="2">PSN324</strain>
    </source>
</reference>
<sequence>MHESVSPLNIYIVGSQCTGKTTLVNNLREYFTANPEAHAGKPPPVTITEVARSVLKEHSFTAADVVQPARCLELQRLILNAQAAAERRVSDRKDGWFISDRSGADPIAYALRYVGPELAQETLVRSAEWNELRERMKKSVVVVCKADAQAERWLHDDGVRLMPKDVGDWAAFHDLFCAFLREQGIPYYELSAGTAGHQERVEWVLSKMALHAVDFPNISGK</sequence>
<feature type="domain" description="NadR/Ttd14 AAA" evidence="1">
    <location>
        <begin position="10"/>
        <end position="194"/>
    </location>
</feature>
<name>A0AAV9HAF8_9PEZI</name>
<evidence type="ECO:0000259" key="1">
    <source>
        <dbReference type="Pfam" id="PF13521"/>
    </source>
</evidence>